<evidence type="ECO:0000256" key="5">
    <source>
        <dbReference type="ARBA" id="ARBA00022598"/>
    </source>
</evidence>
<dbReference type="PRINTS" id="PR00987">
    <property type="entry name" value="TRNASYNTHGLU"/>
</dbReference>
<gene>
    <name evidence="10" type="primary">gltX</name>
    <name evidence="13" type="ORF">SAMN04488079_105170</name>
</gene>
<evidence type="ECO:0000259" key="12">
    <source>
        <dbReference type="Pfam" id="PF19269"/>
    </source>
</evidence>
<evidence type="ECO:0000256" key="3">
    <source>
        <dbReference type="ARBA" id="ARBA00011245"/>
    </source>
</evidence>
<keyword evidence="8 10" id="KW-0648">Protein biosynthesis</keyword>
<evidence type="ECO:0000256" key="9">
    <source>
        <dbReference type="ARBA" id="ARBA00023146"/>
    </source>
</evidence>
<dbReference type="Proteomes" id="UP000198924">
    <property type="component" value="Unassembled WGS sequence"/>
</dbReference>
<dbReference type="EC" id="6.1.1.17" evidence="10"/>
<reference evidence="14" key="1">
    <citation type="submission" date="2016-10" db="EMBL/GenBank/DDBJ databases">
        <authorList>
            <person name="Varghese N."/>
            <person name="Submissions S."/>
        </authorList>
    </citation>
    <scope>NUCLEOTIDE SEQUENCE [LARGE SCALE GENOMIC DNA]</scope>
    <source>
        <strain evidence="14">DSM 11578</strain>
    </source>
</reference>
<dbReference type="FunFam" id="3.40.50.620:FF:000007">
    <property type="entry name" value="Glutamate--tRNA ligase"/>
    <property type="match status" value="1"/>
</dbReference>
<keyword evidence="10" id="KW-0862">Zinc</keyword>
<protein>
    <recommendedName>
        <fullName evidence="10">Glutamate--tRNA ligase</fullName>
        <ecNumber evidence="10">6.1.1.17</ecNumber>
    </recommendedName>
    <alternativeName>
        <fullName evidence="10">Glutamyl-tRNA synthetase</fullName>
        <shortName evidence="10">GluRS</shortName>
    </alternativeName>
</protein>
<dbReference type="GO" id="GO:0005829">
    <property type="term" value="C:cytosol"/>
    <property type="evidence" value="ECO:0007669"/>
    <property type="project" value="TreeGrafter"/>
</dbReference>
<dbReference type="PROSITE" id="PS00178">
    <property type="entry name" value="AA_TRNA_LIGASE_I"/>
    <property type="match status" value="1"/>
</dbReference>
<feature type="short sequence motif" description="'KMSKS' region" evidence="10">
    <location>
        <begin position="236"/>
        <end position="240"/>
    </location>
</feature>
<keyword evidence="6 10" id="KW-0547">Nucleotide-binding</keyword>
<sequence>MTIRTRFAPSPTGYLHVGGARTALFSWLYARKHGGRFVLRIEDTDLERSTAESVQAILDGMSWLGLDYDEGPFYQTQRFDRYKEIIQQLMEQGDAYYCYCSKDELEEMREKQRANKEKPRYDGRCRHLTEPKPGIEPVIRFKNPTSGSVVVKDMIRGNVEFKNAELDDLIIARPDGTPTYNLTVVVDDMDMQMTHVIRGDDHLNNSPRQINIFNALGAEPPKFAHVPMILGDDGARLSKRHGAVGVMSYRDQGYLPEALLNYLVRLGWSHGDQEVFSIQEMIEFFDIEDVNRAASSFNTEKLLWLNQQYIKNSSASHIAKHLAWHMEQRAVDLSAGPTLEQIAVLYQERAKTLVEMADSSMFFYTKVSSYDEKAAKKNLNQTSLPLLQDMKTRLSQIIDWLAEPIHTEIKACAEVHEVGMGKVAQPIRVAITGNTVSPSLDVTLELMGRERTLEAIELAIDWILNQD</sequence>
<dbReference type="InterPro" id="IPR020751">
    <property type="entry name" value="aa-tRNA-synth_I_codon-bd_sub2"/>
</dbReference>
<comment type="subunit">
    <text evidence="3 10">Monomer.</text>
</comment>
<dbReference type="STRING" id="45496.SAMN04488079_105170"/>
<comment type="function">
    <text evidence="10">Catalyzes the attachment of glutamate to tRNA(Glu) in a two-step reaction: glutamate is first activated by ATP to form Glu-AMP and then transferred to the acceptor end of tRNA(Glu).</text>
</comment>
<dbReference type="InterPro" id="IPR000924">
    <property type="entry name" value="Glu/Gln-tRNA-synth"/>
</dbReference>
<evidence type="ECO:0000256" key="4">
    <source>
        <dbReference type="ARBA" id="ARBA00022490"/>
    </source>
</evidence>
<evidence type="ECO:0000256" key="7">
    <source>
        <dbReference type="ARBA" id="ARBA00022840"/>
    </source>
</evidence>
<evidence type="ECO:0000256" key="8">
    <source>
        <dbReference type="ARBA" id="ARBA00022917"/>
    </source>
</evidence>
<keyword evidence="14" id="KW-1185">Reference proteome</keyword>
<dbReference type="Gene3D" id="3.40.50.620">
    <property type="entry name" value="HUPs"/>
    <property type="match status" value="1"/>
</dbReference>
<evidence type="ECO:0000256" key="2">
    <source>
        <dbReference type="ARBA" id="ARBA00007894"/>
    </source>
</evidence>
<feature type="binding site" evidence="10">
    <location>
        <position position="127"/>
    </location>
    <ligand>
        <name>Zn(2+)</name>
        <dbReference type="ChEBI" id="CHEBI:29105"/>
    </ligand>
</feature>
<comment type="similarity">
    <text evidence="2 10">Belongs to the class-I aminoacyl-tRNA synthetase family. Glutamate--tRNA ligase type 1 subfamily.</text>
</comment>
<organism evidence="13 14">
    <name type="scientific">Methylophaga sulfidovorans</name>
    <dbReference type="NCBI Taxonomy" id="45496"/>
    <lineage>
        <taxon>Bacteria</taxon>
        <taxon>Pseudomonadati</taxon>
        <taxon>Pseudomonadota</taxon>
        <taxon>Gammaproteobacteria</taxon>
        <taxon>Thiotrichales</taxon>
        <taxon>Piscirickettsiaceae</taxon>
        <taxon>Methylophaga</taxon>
    </lineage>
</organism>
<dbReference type="Gene3D" id="1.10.10.350">
    <property type="match status" value="1"/>
</dbReference>
<proteinExistence type="inferred from homology"/>
<dbReference type="InterPro" id="IPR008925">
    <property type="entry name" value="aa_tRNA-synth_I_cd-bd_sf"/>
</dbReference>
<feature type="domain" description="Glutamyl/glutaminyl-tRNA synthetase class Ib catalytic" evidence="11">
    <location>
        <begin position="3"/>
        <end position="304"/>
    </location>
</feature>
<keyword evidence="5 10" id="KW-0436">Ligase</keyword>
<dbReference type="HAMAP" id="MF_00022">
    <property type="entry name" value="Glu_tRNA_synth_type1"/>
    <property type="match status" value="1"/>
</dbReference>
<keyword evidence="10" id="KW-0479">Metal-binding</keyword>
<feature type="binding site" evidence="10">
    <location>
        <position position="125"/>
    </location>
    <ligand>
        <name>Zn(2+)</name>
        <dbReference type="ChEBI" id="CHEBI:29105"/>
    </ligand>
</feature>
<accession>A0A1I3X199</accession>
<dbReference type="CDD" id="cd00808">
    <property type="entry name" value="GluRS_core"/>
    <property type="match status" value="1"/>
</dbReference>
<dbReference type="SUPFAM" id="SSF52374">
    <property type="entry name" value="Nucleotidylyl transferase"/>
    <property type="match status" value="1"/>
</dbReference>
<dbReference type="InterPro" id="IPR033910">
    <property type="entry name" value="GluRS_core"/>
</dbReference>
<evidence type="ECO:0000259" key="11">
    <source>
        <dbReference type="Pfam" id="PF00749"/>
    </source>
</evidence>
<keyword evidence="9 10" id="KW-0030">Aminoacyl-tRNA synthetase</keyword>
<dbReference type="Pfam" id="PF19269">
    <property type="entry name" value="Anticodon_2"/>
    <property type="match status" value="1"/>
</dbReference>
<dbReference type="InterPro" id="IPR004527">
    <property type="entry name" value="Glu-tRNA-ligase_bac/mito"/>
</dbReference>
<comment type="cofactor">
    <cofactor evidence="10">
        <name>Zn(2+)</name>
        <dbReference type="ChEBI" id="CHEBI:29105"/>
    </cofactor>
    <text evidence="10">Binds 1 zinc ion per subunit.</text>
</comment>
<dbReference type="NCBIfam" id="TIGR00464">
    <property type="entry name" value="gltX_bact"/>
    <property type="match status" value="1"/>
</dbReference>
<feature type="binding site" evidence="10">
    <location>
        <position position="239"/>
    </location>
    <ligand>
        <name>ATP</name>
        <dbReference type="ChEBI" id="CHEBI:30616"/>
    </ligand>
</feature>
<feature type="binding site" evidence="10">
    <location>
        <position position="100"/>
    </location>
    <ligand>
        <name>Zn(2+)</name>
        <dbReference type="ChEBI" id="CHEBI:29105"/>
    </ligand>
</feature>
<dbReference type="GO" id="GO:0008270">
    <property type="term" value="F:zinc ion binding"/>
    <property type="evidence" value="ECO:0007669"/>
    <property type="project" value="UniProtKB-UniRule"/>
</dbReference>
<dbReference type="AlphaFoldDB" id="A0A1I3X199"/>
<dbReference type="InterPro" id="IPR049940">
    <property type="entry name" value="GluQ/Sye"/>
</dbReference>
<evidence type="ECO:0000256" key="6">
    <source>
        <dbReference type="ARBA" id="ARBA00022741"/>
    </source>
</evidence>
<dbReference type="EMBL" id="FOSH01000005">
    <property type="protein sequence ID" value="SFK13572.1"/>
    <property type="molecule type" value="Genomic_DNA"/>
</dbReference>
<dbReference type="GO" id="GO:0005524">
    <property type="term" value="F:ATP binding"/>
    <property type="evidence" value="ECO:0007669"/>
    <property type="project" value="UniProtKB-UniRule"/>
</dbReference>
<dbReference type="PANTHER" id="PTHR43311:SF2">
    <property type="entry name" value="GLUTAMATE--TRNA LIGASE, MITOCHONDRIAL-RELATED"/>
    <property type="match status" value="1"/>
</dbReference>
<evidence type="ECO:0000256" key="10">
    <source>
        <dbReference type="HAMAP-Rule" id="MF_00022"/>
    </source>
</evidence>
<dbReference type="InterPro" id="IPR045462">
    <property type="entry name" value="aa-tRNA-synth_I_cd-bd"/>
</dbReference>
<feature type="binding site" evidence="10">
    <location>
        <position position="98"/>
    </location>
    <ligand>
        <name>Zn(2+)</name>
        <dbReference type="ChEBI" id="CHEBI:29105"/>
    </ligand>
</feature>
<dbReference type="SUPFAM" id="SSF48163">
    <property type="entry name" value="An anticodon-binding domain of class I aminoacyl-tRNA synthetases"/>
    <property type="match status" value="1"/>
</dbReference>
<dbReference type="Pfam" id="PF00749">
    <property type="entry name" value="tRNA-synt_1c"/>
    <property type="match status" value="1"/>
</dbReference>
<dbReference type="RefSeq" id="WP_091712276.1">
    <property type="nucleotide sequence ID" value="NZ_FOSH01000005.1"/>
</dbReference>
<name>A0A1I3X199_9GAMM</name>
<dbReference type="InterPro" id="IPR001412">
    <property type="entry name" value="aa-tRNA-synth_I_CS"/>
</dbReference>
<dbReference type="GO" id="GO:0004818">
    <property type="term" value="F:glutamate-tRNA ligase activity"/>
    <property type="evidence" value="ECO:0007669"/>
    <property type="project" value="UniProtKB-UniRule"/>
</dbReference>
<dbReference type="PANTHER" id="PTHR43311">
    <property type="entry name" value="GLUTAMATE--TRNA LIGASE"/>
    <property type="match status" value="1"/>
</dbReference>
<dbReference type="GO" id="GO:0000049">
    <property type="term" value="F:tRNA binding"/>
    <property type="evidence" value="ECO:0007669"/>
    <property type="project" value="InterPro"/>
</dbReference>
<feature type="domain" description="Aminoacyl-tRNA synthetase class I anticodon-binding" evidence="12">
    <location>
        <begin position="321"/>
        <end position="460"/>
    </location>
</feature>
<dbReference type="OrthoDB" id="9807503at2"/>
<evidence type="ECO:0000313" key="14">
    <source>
        <dbReference type="Proteomes" id="UP000198924"/>
    </source>
</evidence>
<evidence type="ECO:0000313" key="13">
    <source>
        <dbReference type="EMBL" id="SFK13572.1"/>
    </source>
</evidence>
<comment type="catalytic activity">
    <reaction evidence="10">
        <text>tRNA(Glu) + L-glutamate + ATP = L-glutamyl-tRNA(Glu) + AMP + diphosphate</text>
        <dbReference type="Rhea" id="RHEA:23540"/>
        <dbReference type="Rhea" id="RHEA-COMP:9663"/>
        <dbReference type="Rhea" id="RHEA-COMP:9680"/>
        <dbReference type="ChEBI" id="CHEBI:29985"/>
        <dbReference type="ChEBI" id="CHEBI:30616"/>
        <dbReference type="ChEBI" id="CHEBI:33019"/>
        <dbReference type="ChEBI" id="CHEBI:78442"/>
        <dbReference type="ChEBI" id="CHEBI:78520"/>
        <dbReference type="ChEBI" id="CHEBI:456215"/>
        <dbReference type="EC" id="6.1.1.17"/>
    </reaction>
</comment>
<keyword evidence="7 10" id="KW-0067">ATP-binding</keyword>
<dbReference type="InterPro" id="IPR020058">
    <property type="entry name" value="Glu/Gln-tRNA-synth_Ib_cat-dom"/>
</dbReference>
<dbReference type="InterPro" id="IPR014729">
    <property type="entry name" value="Rossmann-like_a/b/a_fold"/>
</dbReference>
<keyword evidence="4 10" id="KW-0963">Cytoplasm</keyword>
<comment type="subcellular location">
    <subcellularLocation>
        <location evidence="1 10">Cytoplasm</location>
    </subcellularLocation>
</comment>
<evidence type="ECO:0000256" key="1">
    <source>
        <dbReference type="ARBA" id="ARBA00004496"/>
    </source>
</evidence>
<feature type="short sequence motif" description="'HIGH' region" evidence="10">
    <location>
        <begin position="9"/>
        <end position="19"/>
    </location>
</feature>
<dbReference type="GO" id="GO:0006424">
    <property type="term" value="P:glutamyl-tRNA aminoacylation"/>
    <property type="evidence" value="ECO:0007669"/>
    <property type="project" value="UniProtKB-UniRule"/>
</dbReference>